<feature type="transmembrane region" description="Helical" evidence="2">
    <location>
        <begin position="197"/>
        <end position="223"/>
    </location>
</feature>
<organism evidence="3 4">
    <name type="scientific">Ephemerocybe angulata</name>
    <dbReference type="NCBI Taxonomy" id="980116"/>
    <lineage>
        <taxon>Eukaryota</taxon>
        <taxon>Fungi</taxon>
        <taxon>Dikarya</taxon>
        <taxon>Basidiomycota</taxon>
        <taxon>Agaricomycotina</taxon>
        <taxon>Agaricomycetes</taxon>
        <taxon>Agaricomycetidae</taxon>
        <taxon>Agaricales</taxon>
        <taxon>Agaricineae</taxon>
        <taxon>Psathyrellaceae</taxon>
        <taxon>Ephemerocybe</taxon>
    </lineage>
</organism>
<protein>
    <submittedName>
        <fullName evidence="3">Uncharacterized protein</fullName>
    </submittedName>
</protein>
<comment type="caution">
    <text evidence="3">The sequence shown here is derived from an EMBL/GenBank/DDBJ whole genome shotgun (WGS) entry which is preliminary data.</text>
</comment>
<reference evidence="3 4" key="1">
    <citation type="submission" date="2020-07" db="EMBL/GenBank/DDBJ databases">
        <title>Comparative genomics of pyrophilous fungi reveals a link between fire events and developmental genes.</title>
        <authorList>
            <consortium name="DOE Joint Genome Institute"/>
            <person name="Steindorff A.S."/>
            <person name="Carver A."/>
            <person name="Calhoun S."/>
            <person name="Stillman K."/>
            <person name="Liu H."/>
            <person name="Lipzen A."/>
            <person name="Pangilinan J."/>
            <person name="Labutti K."/>
            <person name="Bruns T.D."/>
            <person name="Grigoriev I.V."/>
        </authorList>
    </citation>
    <scope>NUCLEOTIDE SEQUENCE [LARGE SCALE GENOMIC DNA]</scope>
    <source>
        <strain evidence="3 4">CBS 144469</strain>
    </source>
</reference>
<proteinExistence type="predicted"/>
<keyword evidence="2" id="KW-0472">Membrane</keyword>
<keyword evidence="2" id="KW-0812">Transmembrane</keyword>
<name>A0A8H6M1P0_9AGAR</name>
<dbReference type="EMBL" id="JACGCI010000071">
    <property type="protein sequence ID" value="KAF6748412.1"/>
    <property type="molecule type" value="Genomic_DNA"/>
</dbReference>
<dbReference type="AlphaFoldDB" id="A0A8H6M1P0"/>
<dbReference type="Proteomes" id="UP000521943">
    <property type="component" value="Unassembled WGS sequence"/>
</dbReference>
<evidence type="ECO:0000256" key="1">
    <source>
        <dbReference type="SAM" id="MobiDB-lite"/>
    </source>
</evidence>
<accession>A0A8H6M1P0</accession>
<evidence type="ECO:0000313" key="4">
    <source>
        <dbReference type="Proteomes" id="UP000521943"/>
    </source>
</evidence>
<evidence type="ECO:0000313" key="3">
    <source>
        <dbReference type="EMBL" id="KAF6748412.1"/>
    </source>
</evidence>
<evidence type="ECO:0000256" key="2">
    <source>
        <dbReference type="SAM" id="Phobius"/>
    </source>
</evidence>
<feature type="compositionally biased region" description="Basic and acidic residues" evidence="1">
    <location>
        <begin position="166"/>
        <end position="177"/>
    </location>
</feature>
<gene>
    <name evidence="3" type="ORF">DFP72DRAFT_853532</name>
</gene>
<keyword evidence="4" id="KW-1185">Reference proteome</keyword>
<sequence>MSDIDPIEALVSPLVLIPHLDHCFPCRRSTLSCRIPTSTAADEFADHAEACRTCHQRTARCLNAELESDAVHLPIPATIAEHQAPTPPKRTYSPQMELLRSHLRICKPCRQVADACGVTTSKYLGPYSKHIETCTLCRASTRACIGVTTEHQARKHRNSDATTGKNDLEAEAPERNHQGPPMEIQAQGFAETFRIPILLLVAYGFALIEYELVAVVIGALAIFL</sequence>
<keyword evidence="2" id="KW-1133">Transmembrane helix</keyword>
<feature type="region of interest" description="Disordered" evidence="1">
    <location>
        <begin position="151"/>
        <end position="181"/>
    </location>
</feature>